<evidence type="ECO:0000313" key="1">
    <source>
        <dbReference type="EMBL" id="KAK3684163.1"/>
    </source>
</evidence>
<dbReference type="SUPFAM" id="SSF48403">
    <property type="entry name" value="Ankyrin repeat"/>
    <property type="match status" value="1"/>
</dbReference>
<dbReference type="InterPro" id="IPR036770">
    <property type="entry name" value="Ankyrin_rpt-contain_sf"/>
</dbReference>
<organism evidence="1 2">
    <name type="scientific">Podospora appendiculata</name>
    <dbReference type="NCBI Taxonomy" id="314037"/>
    <lineage>
        <taxon>Eukaryota</taxon>
        <taxon>Fungi</taxon>
        <taxon>Dikarya</taxon>
        <taxon>Ascomycota</taxon>
        <taxon>Pezizomycotina</taxon>
        <taxon>Sordariomycetes</taxon>
        <taxon>Sordariomycetidae</taxon>
        <taxon>Sordariales</taxon>
        <taxon>Podosporaceae</taxon>
        <taxon>Podospora</taxon>
    </lineage>
</organism>
<accession>A0AAE1C9K2</accession>
<gene>
    <name evidence="1" type="ORF">B0T22DRAFT_271016</name>
</gene>
<proteinExistence type="predicted"/>
<dbReference type="Proteomes" id="UP001270362">
    <property type="component" value="Unassembled WGS sequence"/>
</dbReference>
<dbReference type="Gene3D" id="1.25.40.20">
    <property type="entry name" value="Ankyrin repeat-containing domain"/>
    <property type="match status" value="1"/>
</dbReference>
<evidence type="ECO:0000313" key="2">
    <source>
        <dbReference type="Proteomes" id="UP001270362"/>
    </source>
</evidence>
<name>A0AAE1C9K2_9PEZI</name>
<sequence length="190" mass="21312">MKSPLPQLAWQWRFYNMAVVKFLTETVGIDCTSGLHYLARGEHWWHVHRGLPYLIGRRVDLEKRDSHGRTALLAALAGPGPHYQVPNADRRPGADPFWYRETEGDPQMPFRNDAVRILIQAGADVNTMVAYEGATSLELAKDLETTRLLIQHGATVTSEALFESISRQDAGVVEALLFYSPVDPNEKTLA</sequence>
<dbReference type="EMBL" id="JAULSO010000004">
    <property type="protein sequence ID" value="KAK3684163.1"/>
    <property type="molecule type" value="Genomic_DNA"/>
</dbReference>
<comment type="caution">
    <text evidence="1">The sequence shown here is derived from an EMBL/GenBank/DDBJ whole genome shotgun (WGS) entry which is preliminary data.</text>
</comment>
<protein>
    <recommendedName>
        <fullName evidence="3">Ankyrin repeat domain-containing protein</fullName>
    </recommendedName>
</protein>
<keyword evidence="2" id="KW-1185">Reference proteome</keyword>
<reference evidence="1" key="2">
    <citation type="submission" date="2023-06" db="EMBL/GenBank/DDBJ databases">
        <authorList>
            <consortium name="Lawrence Berkeley National Laboratory"/>
            <person name="Haridas S."/>
            <person name="Hensen N."/>
            <person name="Bonometti L."/>
            <person name="Westerberg I."/>
            <person name="Brannstrom I.O."/>
            <person name="Guillou S."/>
            <person name="Cros-Aarteil S."/>
            <person name="Calhoun S."/>
            <person name="Kuo A."/>
            <person name="Mondo S."/>
            <person name="Pangilinan J."/>
            <person name="Riley R."/>
            <person name="Labutti K."/>
            <person name="Andreopoulos B."/>
            <person name="Lipzen A."/>
            <person name="Chen C."/>
            <person name="Yanf M."/>
            <person name="Daum C."/>
            <person name="Ng V."/>
            <person name="Clum A."/>
            <person name="Steindorff A."/>
            <person name="Ohm R."/>
            <person name="Martin F."/>
            <person name="Silar P."/>
            <person name="Natvig D."/>
            <person name="Lalanne C."/>
            <person name="Gautier V."/>
            <person name="Ament-Velasquez S.L."/>
            <person name="Kruys A."/>
            <person name="Hutchinson M.I."/>
            <person name="Powell A.J."/>
            <person name="Barry K."/>
            <person name="Miller A.N."/>
            <person name="Grigoriev I.V."/>
            <person name="Debuchy R."/>
            <person name="Gladieux P."/>
            <person name="Thoren M.H."/>
            <person name="Johannesson H."/>
        </authorList>
    </citation>
    <scope>NUCLEOTIDE SEQUENCE</scope>
    <source>
        <strain evidence="1">CBS 314.62</strain>
    </source>
</reference>
<dbReference type="AlphaFoldDB" id="A0AAE1C9K2"/>
<evidence type="ECO:0008006" key="3">
    <source>
        <dbReference type="Google" id="ProtNLM"/>
    </source>
</evidence>
<reference evidence="1" key="1">
    <citation type="journal article" date="2023" name="Mol. Phylogenet. Evol.">
        <title>Genome-scale phylogeny and comparative genomics of the fungal order Sordariales.</title>
        <authorList>
            <person name="Hensen N."/>
            <person name="Bonometti L."/>
            <person name="Westerberg I."/>
            <person name="Brannstrom I.O."/>
            <person name="Guillou S."/>
            <person name="Cros-Aarteil S."/>
            <person name="Calhoun S."/>
            <person name="Haridas S."/>
            <person name="Kuo A."/>
            <person name="Mondo S."/>
            <person name="Pangilinan J."/>
            <person name="Riley R."/>
            <person name="LaButti K."/>
            <person name="Andreopoulos B."/>
            <person name="Lipzen A."/>
            <person name="Chen C."/>
            <person name="Yan M."/>
            <person name="Daum C."/>
            <person name="Ng V."/>
            <person name="Clum A."/>
            <person name="Steindorff A."/>
            <person name="Ohm R.A."/>
            <person name="Martin F."/>
            <person name="Silar P."/>
            <person name="Natvig D.O."/>
            <person name="Lalanne C."/>
            <person name="Gautier V."/>
            <person name="Ament-Velasquez S.L."/>
            <person name="Kruys A."/>
            <person name="Hutchinson M.I."/>
            <person name="Powell A.J."/>
            <person name="Barry K."/>
            <person name="Miller A.N."/>
            <person name="Grigoriev I.V."/>
            <person name="Debuchy R."/>
            <person name="Gladieux P."/>
            <person name="Hiltunen Thoren M."/>
            <person name="Johannesson H."/>
        </authorList>
    </citation>
    <scope>NUCLEOTIDE SEQUENCE</scope>
    <source>
        <strain evidence="1">CBS 314.62</strain>
    </source>
</reference>